<keyword evidence="2" id="KW-1185">Reference proteome</keyword>
<dbReference type="RefSeq" id="WP_222964041.1">
    <property type="nucleotide sequence ID" value="NZ_JAINZZ010000023.1"/>
</dbReference>
<dbReference type="EMBL" id="JAINZZ010000023">
    <property type="protein sequence ID" value="MBY8879728.1"/>
    <property type="molecule type" value="Genomic_DNA"/>
</dbReference>
<dbReference type="Proteomes" id="UP000778578">
    <property type="component" value="Unassembled WGS sequence"/>
</dbReference>
<sequence length="221" mass="24001">MNATCRIRGCDGRWHSQDMCDVVLADLGTTGVDLIAEVDAIDGGPVQLVVWEGEGRDLLRTSDPAAGHAFADRLRALAAAIDKGTALLPQPAPVEPVDYAARFAALDSDLLFELEDGGDCEDARRYVESLLMVLAEWRTRVMGLLAETPAEWAVPEAGAYQRALNRTREAWLQYGFRWQGGPALPWPFDLPEQAPAVAPAAPVTRIEAPGRRSLVLREVAA</sequence>
<gene>
    <name evidence="1" type="ORF">K7862_19090</name>
</gene>
<comment type="caution">
    <text evidence="1">The sequence shown here is derived from an EMBL/GenBank/DDBJ whole genome shotgun (WGS) entry which is preliminary data.</text>
</comment>
<organism evidence="1 2">
    <name type="scientific">Actinacidiphila acidipaludis</name>
    <dbReference type="NCBI Taxonomy" id="2873382"/>
    <lineage>
        <taxon>Bacteria</taxon>
        <taxon>Bacillati</taxon>
        <taxon>Actinomycetota</taxon>
        <taxon>Actinomycetes</taxon>
        <taxon>Kitasatosporales</taxon>
        <taxon>Streptomycetaceae</taxon>
        <taxon>Actinacidiphila</taxon>
    </lineage>
</organism>
<evidence type="ECO:0000313" key="2">
    <source>
        <dbReference type="Proteomes" id="UP000778578"/>
    </source>
</evidence>
<reference evidence="1 2" key="1">
    <citation type="submission" date="2021-08" db="EMBL/GenBank/DDBJ databases">
        <title>WGS of actinomycetes from Thailand.</title>
        <authorList>
            <person name="Thawai C."/>
        </authorList>
    </citation>
    <scope>NUCLEOTIDE SEQUENCE [LARGE SCALE GENOMIC DNA]</scope>
    <source>
        <strain evidence="1 2">PLK6-54</strain>
    </source>
</reference>
<name>A0ABS7Q996_9ACTN</name>
<protein>
    <submittedName>
        <fullName evidence="1">Uncharacterized protein</fullName>
    </submittedName>
</protein>
<proteinExistence type="predicted"/>
<accession>A0ABS7Q996</accession>
<evidence type="ECO:0000313" key="1">
    <source>
        <dbReference type="EMBL" id="MBY8879728.1"/>
    </source>
</evidence>